<feature type="transmembrane region" description="Helical" evidence="8">
    <location>
        <begin position="405"/>
        <end position="428"/>
    </location>
</feature>
<accession>A0A7Y8H021</accession>
<evidence type="ECO:0000256" key="4">
    <source>
        <dbReference type="ARBA" id="ARBA00022679"/>
    </source>
</evidence>
<feature type="transmembrane region" description="Helical" evidence="8">
    <location>
        <begin position="472"/>
        <end position="490"/>
    </location>
</feature>
<keyword evidence="3" id="KW-0328">Glycosyltransferase</keyword>
<keyword evidence="7 8" id="KW-0472">Membrane</keyword>
<name>A0A7Y8H021_9BURK</name>
<evidence type="ECO:0000256" key="6">
    <source>
        <dbReference type="ARBA" id="ARBA00022989"/>
    </source>
</evidence>
<dbReference type="GO" id="GO:0016763">
    <property type="term" value="F:pentosyltransferase activity"/>
    <property type="evidence" value="ECO:0007669"/>
    <property type="project" value="TreeGrafter"/>
</dbReference>
<evidence type="ECO:0000313" key="10">
    <source>
        <dbReference type="EMBL" id="NWF47995.1"/>
    </source>
</evidence>
<keyword evidence="11" id="KW-1185">Reference proteome</keyword>
<comment type="subcellular location">
    <subcellularLocation>
        <location evidence="1">Cell membrane</location>
        <topology evidence="1">Multi-pass membrane protein</topology>
    </subcellularLocation>
</comment>
<evidence type="ECO:0000256" key="7">
    <source>
        <dbReference type="ARBA" id="ARBA00023136"/>
    </source>
</evidence>
<reference evidence="10 11" key="1">
    <citation type="submission" date="2019-09" db="EMBL/GenBank/DDBJ databases">
        <title>Hydrogenophaga aromatica sp. nov., isolated from a para-xylene-degrading enrichment culture.</title>
        <authorList>
            <person name="Tancsics A."/>
            <person name="Banerjee S."/>
        </authorList>
    </citation>
    <scope>NUCLEOTIDE SEQUENCE [LARGE SCALE GENOMIC DNA]</scope>
    <source>
        <strain evidence="10 11">D2P1</strain>
    </source>
</reference>
<dbReference type="InterPro" id="IPR038731">
    <property type="entry name" value="RgtA/B/C-like"/>
</dbReference>
<dbReference type="PANTHER" id="PTHR33908">
    <property type="entry name" value="MANNOSYLTRANSFERASE YKCB-RELATED"/>
    <property type="match status" value="1"/>
</dbReference>
<feature type="transmembrane region" description="Helical" evidence="8">
    <location>
        <begin position="113"/>
        <end position="133"/>
    </location>
</feature>
<dbReference type="AlphaFoldDB" id="A0A7Y8H021"/>
<dbReference type="PANTHER" id="PTHR33908:SF11">
    <property type="entry name" value="MEMBRANE PROTEIN"/>
    <property type="match status" value="1"/>
</dbReference>
<gene>
    <name evidence="10" type="ORF">F3K02_22460</name>
</gene>
<dbReference type="GO" id="GO:0005886">
    <property type="term" value="C:plasma membrane"/>
    <property type="evidence" value="ECO:0007669"/>
    <property type="project" value="UniProtKB-SubCell"/>
</dbReference>
<comment type="caution">
    <text evidence="10">The sequence shown here is derived from an EMBL/GenBank/DDBJ whole genome shotgun (WGS) entry which is preliminary data.</text>
</comment>
<protein>
    <submittedName>
        <fullName evidence="10">DUF2142 domain-containing protein</fullName>
    </submittedName>
</protein>
<feature type="transmembrane region" description="Helical" evidence="8">
    <location>
        <begin position="327"/>
        <end position="346"/>
    </location>
</feature>
<keyword evidence="2" id="KW-1003">Cell membrane</keyword>
<feature type="transmembrane region" description="Helical" evidence="8">
    <location>
        <begin position="6"/>
        <end position="26"/>
    </location>
</feature>
<feature type="transmembrane region" description="Helical" evidence="8">
    <location>
        <begin position="226"/>
        <end position="247"/>
    </location>
</feature>
<feature type="domain" description="Glycosyltransferase RgtA/B/C/D-like" evidence="9">
    <location>
        <begin position="82"/>
        <end position="246"/>
    </location>
</feature>
<feature type="transmembrane region" description="Helical" evidence="8">
    <location>
        <begin position="381"/>
        <end position="399"/>
    </location>
</feature>
<feature type="transmembrane region" description="Helical" evidence="8">
    <location>
        <begin position="164"/>
        <end position="182"/>
    </location>
</feature>
<keyword evidence="6 8" id="KW-1133">Transmembrane helix</keyword>
<keyword evidence="5 8" id="KW-0812">Transmembrane</keyword>
<organism evidence="10 11">
    <name type="scientific">Hydrogenophaga aromaticivorans</name>
    <dbReference type="NCBI Taxonomy" id="2610898"/>
    <lineage>
        <taxon>Bacteria</taxon>
        <taxon>Pseudomonadati</taxon>
        <taxon>Pseudomonadota</taxon>
        <taxon>Betaproteobacteria</taxon>
        <taxon>Burkholderiales</taxon>
        <taxon>Comamonadaceae</taxon>
        <taxon>Hydrogenophaga</taxon>
    </lineage>
</organism>
<evidence type="ECO:0000256" key="5">
    <source>
        <dbReference type="ARBA" id="ARBA00022692"/>
    </source>
</evidence>
<feature type="transmembrane region" description="Helical" evidence="8">
    <location>
        <begin position="194"/>
        <end position="219"/>
    </location>
</feature>
<evidence type="ECO:0000256" key="1">
    <source>
        <dbReference type="ARBA" id="ARBA00004651"/>
    </source>
</evidence>
<feature type="transmembrane region" description="Helical" evidence="8">
    <location>
        <begin position="502"/>
        <end position="525"/>
    </location>
</feature>
<evidence type="ECO:0000259" key="9">
    <source>
        <dbReference type="Pfam" id="PF13231"/>
    </source>
</evidence>
<dbReference type="RefSeq" id="WP_177138181.1">
    <property type="nucleotide sequence ID" value="NZ_VYGV01000025.1"/>
</dbReference>
<dbReference type="PROSITE" id="PS51257">
    <property type="entry name" value="PROKAR_LIPOPROTEIN"/>
    <property type="match status" value="1"/>
</dbReference>
<feature type="transmembrane region" description="Helical" evidence="8">
    <location>
        <begin position="440"/>
        <end position="460"/>
    </location>
</feature>
<evidence type="ECO:0000256" key="3">
    <source>
        <dbReference type="ARBA" id="ARBA00022676"/>
    </source>
</evidence>
<dbReference type="InterPro" id="IPR050297">
    <property type="entry name" value="LipidA_mod_glycosyltrf_83"/>
</dbReference>
<dbReference type="Pfam" id="PF13231">
    <property type="entry name" value="PMT_2"/>
    <property type="match status" value="1"/>
</dbReference>
<evidence type="ECO:0000256" key="8">
    <source>
        <dbReference type="SAM" id="Phobius"/>
    </source>
</evidence>
<feature type="transmembrane region" description="Helical" evidence="8">
    <location>
        <begin position="139"/>
        <end position="157"/>
    </location>
</feature>
<evidence type="ECO:0000256" key="2">
    <source>
        <dbReference type="ARBA" id="ARBA00022475"/>
    </source>
</evidence>
<dbReference type="GO" id="GO:0009103">
    <property type="term" value="P:lipopolysaccharide biosynthetic process"/>
    <property type="evidence" value="ECO:0007669"/>
    <property type="project" value="UniProtKB-ARBA"/>
</dbReference>
<proteinExistence type="predicted"/>
<keyword evidence="4" id="KW-0808">Transferase</keyword>
<sequence>MNNRPWPAYLVATLFACLAVFLAIFVTPPGDLPDETGHYAYVVDMTKGRPFPLLGKAEIPPTIWRDIEGVVDHHRKNYIVQHPPLYYGIAAIPYAIAHQFTEDKQILSRAARLVSALSLGLLVLVLFRMLTFLGIAEGTALAGASLIGFIPMVTHLASGISNDLFLTLMSALATLYLVKYVVDGHIRHAYACAFWLACAGATKMTAWILIAAYVGILLFEMRKRGLLWIGHALAVSLLSVSTALWWMRRNIYHFGDPFFIHGSHLKQKVFDYTLLDFFRQQPFFEWLLYHFYALIGFSGYCQTPQTAEQVQRLCHGVKLFRVEGPSYWVFTALALVCVLALLAAIARNAWRATAVRPEPKGWISFQAWASSLLGNGSVRKLLFVLLFTLGTAGVAFALMNSHNSAWRVTALPFGASFLLAFAGFLGLASVFTSDQPQHRLTAYGPLLLTLFVALLFYQGYKAILLTGSPHGIQGRYLLPFVPLLLASFMLATKTFRYQAQLLFVICLGMGWAYVNAYATYVIPFFQFVRI</sequence>
<evidence type="ECO:0000313" key="11">
    <source>
        <dbReference type="Proteomes" id="UP000545507"/>
    </source>
</evidence>
<dbReference type="Proteomes" id="UP000545507">
    <property type="component" value="Unassembled WGS sequence"/>
</dbReference>
<dbReference type="EMBL" id="VYGV01000025">
    <property type="protein sequence ID" value="NWF47995.1"/>
    <property type="molecule type" value="Genomic_DNA"/>
</dbReference>